<gene>
    <name evidence="1" type="ORF">ECE50_024750</name>
</gene>
<reference evidence="1" key="1">
    <citation type="submission" date="2020-05" db="EMBL/GenBank/DDBJ databases">
        <title>Chitinophaga laudate sp. nov., isolated from a tropical peat swamp.</title>
        <authorList>
            <person name="Goh C.B.S."/>
            <person name="Lee M.S."/>
            <person name="Parimannan S."/>
            <person name="Pasbakhsh P."/>
            <person name="Yule C.M."/>
            <person name="Rajandas H."/>
            <person name="Loke S."/>
            <person name="Croft L."/>
            <person name="Tan J.B.L."/>
        </authorList>
    </citation>
    <scope>NUCLEOTIDE SEQUENCE</scope>
    <source>
        <strain evidence="1">Mgbs1</strain>
    </source>
</reference>
<evidence type="ECO:0000313" key="2">
    <source>
        <dbReference type="Proteomes" id="UP000281028"/>
    </source>
</evidence>
<sequence>MSLLLNVPVAEEATAKARGVLWDTHVQSWYLPDINYDRLMEVDSWIADKDNAIILPDEIMIAHTTTLCRHCNHASPVIAIGSDYFFVKEMNERDEPVWLEQDFFTLFEQTATLSDNLRLLLQENYPHYKPGHSGTTYWNNHCTHCNNPLDDRLLFEEAGSAFHPESQEAAAAISLKLFQFKYAPRIDAGYTTGPYLRLITEFAARNMK</sequence>
<protein>
    <submittedName>
        <fullName evidence="1">Uncharacterized protein</fullName>
    </submittedName>
</protein>
<keyword evidence="2" id="KW-1185">Reference proteome</keyword>
<accession>A0A3S1D1N8</accession>
<evidence type="ECO:0000313" key="1">
    <source>
        <dbReference type="EMBL" id="NSL90068.1"/>
    </source>
</evidence>
<organism evidence="1 2">
    <name type="scientific">Chitinophaga solisilvae</name>
    <dbReference type="NCBI Taxonomy" id="1233460"/>
    <lineage>
        <taxon>Bacteria</taxon>
        <taxon>Pseudomonadati</taxon>
        <taxon>Bacteroidota</taxon>
        <taxon>Chitinophagia</taxon>
        <taxon>Chitinophagales</taxon>
        <taxon>Chitinophagaceae</taxon>
        <taxon>Chitinophaga</taxon>
    </lineage>
</organism>
<comment type="caution">
    <text evidence="1">The sequence shown here is derived from an EMBL/GenBank/DDBJ whole genome shotgun (WGS) entry which is preliminary data.</text>
</comment>
<name>A0A3S1D1N8_9BACT</name>
<dbReference type="OrthoDB" id="9792687at2"/>
<dbReference type="AlphaFoldDB" id="A0A3S1D1N8"/>
<proteinExistence type="predicted"/>
<dbReference type="Proteomes" id="UP000281028">
    <property type="component" value="Unassembled WGS sequence"/>
</dbReference>
<dbReference type="EMBL" id="RIAR02000001">
    <property type="protein sequence ID" value="NSL90068.1"/>
    <property type="molecule type" value="Genomic_DNA"/>
</dbReference>